<comment type="similarity">
    <text evidence="1">Belongs to the bacterial ribosomal protein bL27 family.</text>
</comment>
<organism evidence="5">
    <name type="scientific">Ostreococcus mediterraneus</name>
    <dbReference type="NCBI Taxonomy" id="1486918"/>
    <lineage>
        <taxon>Eukaryota</taxon>
        <taxon>Viridiplantae</taxon>
        <taxon>Chlorophyta</taxon>
        <taxon>Mamiellophyceae</taxon>
        <taxon>Mamiellales</taxon>
        <taxon>Bathycoccaceae</taxon>
        <taxon>Ostreococcus</taxon>
    </lineage>
</organism>
<sequence>MFTASSSTTTTLSSRFTATLRIAPHHRVADAKPRTAVIECAHKKGTGSVKNGRDGNAKYLGVKKYGEEKVTTGCIIVRQRGNKFHAGDGVGTGKDFTLFALREGEVLFKVGANKKKFVTVVDAVDRSGRADGLPTRKDKRRAMYTPRDDLRWAEESGTAVEVRTVEPTVRSAAAAPVAPPKAPKAAKAAKAKTSGGPPKGQYRQVNKVRYDNHALLAMDAIMAAKGELNLEDCKMLYVDVQDGGRVTATECDTLEFVANGGGGKYAYKCTEEARAYLLERAAMERVKFGEGGAR</sequence>
<accession>A0A7S0PQQ8</accession>
<dbReference type="FunFam" id="2.40.50.100:FF:000020">
    <property type="entry name" value="50S ribosomal protein L27"/>
    <property type="match status" value="1"/>
</dbReference>
<protein>
    <recommendedName>
        <fullName evidence="6">50S ribosomal protein L27, chloroplastic</fullName>
    </recommendedName>
</protein>
<keyword evidence="2" id="KW-0689">Ribosomal protein</keyword>
<evidence type="ECO:0000313" key="5">
    <source>
        <dbReference type="EMBL" id="CAD8585077.1"/>
    </source>
</evidence>
<dbReference type="Gene3D" id="2.40.50.100">
    <property type="match status" value="1"/>
</dbReference>
<dbReference type="SUPFAM" id="SSF110324">
    <property type="entry name" value="Ribosomal L27 protein-like"/>
    <property type="match status" value="1"/>
</dbReference>
<dbReference type="PROSITE" id="PS00831">
    <property type="entry name" value="RIBOSOMAL_L27"/>
    <property type="match status" value="1"/>
</dbReference>
<dbReference type="GO" id="GO:0006412">
    <property type="term" value="P:translation"/>
    <property type="evidence" value="ECO:0007669"/>
    <property type="project" value="InterPro"/>
</dbReference>
<dbReference type="InterPro" id="IPR018261">
    <property type="entry name" value="Ribosomal_bL27_CS"/>
</dbReference>
<evidence type="ECO:0008006" key="6">
    <source>
        <dbReference type="Google" id="ProtNLM"/>
    </source>
</evidence>
<dbReference type="GO" id="GO:0003735">
    <property type="term" value="F:structural constituent of ribosome"/>
    <property type="evidence" value="ECO:0007669"/>
    <property type="project" value="InterPro"/>
</dbReference>
<name>A0A7S0PQQ8_9CHLO</name>
<proteinExistence type="inferred from homology"/>
<feature type="compositionally biased region" description="Low complexity" evidence="4">
    <location>
        <begin position="183"/>
        <end position="192"/>
    </location>
</feature>
<reference evidence="5" key="1">
    <citation type="submission" date="2021-01" db="EMBL/GenBank/DDBJ databases">
        <authorList>
            <person name="Corre E."/>
            <person name="Pelletier E."/>
            <person name="Niang G."/>
            <person name="Scheremetjew M."/>
            <person name="Finn R."/>
            <person name="Kale V."/>
            <person name="Holt S."/>
            <person name="Cochrane G."/>
            <person name="Meng A."/>
            <person name="Brown T."/>
            <person name="Cohen L."/>
        </authorList>
    </citation>
    <scope>NUCLEOTIDE SEQUENCE</scope>
    <source>
        <strain evidence="5">Clade-D-RCC2572</strain>
    </source>
</reference>
<gene>
    <name evidence="5" type="ORF">OMED0929_LOCUS5259</name>
</gene>
<dbReference type="PANTHER" id="PTHR15893:SF0">
    <property type="entry name" value="LARGE RIBOSOMAL SUBUNIT PROTEIN BL27M"/>
    <property type="match status" value="1"/>
</dbReference>
<evidence type="ECO:0000256" key="2">
    <source>
        <dbReference type="ARBA" id="ARBA00022980"/>
    </source>
</evidence>
<dbReference type="Pfam" id="PF01016">
    <property type="entry name" value="Ribosomal_L27"/>
    <property type="match status" value="1"/>
</dbReference>
<dbReference type="InterPro" id="IPR001684">
    <property type="entry name" value="Ribosomal_bL27"/>
</dbReference>
<dbReference type="NCBIfam" id="TIGR00062">
    <property type="entry name" value="L27"/>
    <property type="match status" value="1"/>
</dbReference>
<dbReference type="PANTHER" id="PTHR15893">
    <property type="entry name" value="RIBOSOMAL PROTEIN L27"/>
    <property type="match status" value="1"/>
</dbReference>
<keyword evidence="3" id="KW-0687">Ribonucleoprotein</keyword>
<dbReference type="EMBL" id="HBEW01006215">
    <property type="protein sequence ID" value="CAD8585077.1"/>
    <property type="molecule type" value="Transcribed_RNA"/>
</dbReference>
<dbReference type="AlphaFoldDB" id="A0A7S0PQQ8"/>
<dbReference type="PRINTS" id="PR00063">
    <property type="entry name" value="RIBOSOMALL27"/>
</dbReference>
<feature type="region of interest" description="Disordered" evidence="4">
    <location>
        <begin position="171"/>
        <end position="203"/>
    </location>
</feature>
<evidence type="ECO:0000256" key="4">
    <source>
        <dbReference type="SAM" id="MobiDB-lite"/>
    </source>
</evidence>
<evidence type="ECO:0000256" key="1">
    <source>
        <dbReference type="ARBA" id="ARBA00010797"/>
    </source>
</evidence>
<evidence type="ECO:0000256" key="3">
    <source>
        <dbReference type="ARBA" id="ARBA00023274"/>
    </source>
</evidence>
<dbReference type="GO" id="GO:0022625">
    <property type="term" value="C:cytosolic large ribosomal subunit"/>
    <property type="evidence" value="ECO:0007669"/>
    <property type="project" value="TreeGrafter"/>
</dbReference>